<dbReference type="EMBL" id="ML211044">
    <property type="protein sequence ID" value="TFK90505.1"/>
    <property type="molecule type" value="Genomic_DNA"/>
</dbReference>
<gene>
    <name evidence="1" type="ORF">K466DRAFT_382870</name>
</gene>
<reference evidence="1 2" key="1">
    <citation type="journal article" date="2019" name="Nat. Ecol. Evol.">
        <title>Megaphylogeny resolves global patterns of mushroom evolution.</title>
        <authorList>
            <person name="Varga T."/>
            <person name="Krizsan K."/>
            <person name="Foldi C."/>
            <person name="Dima B."/>
            <person name="Sanchez-Garcia M."/>
            <person name="Sanchez-Ramirez S."/>
            <person name="Szollosi G.J."/>
            <person name="Szarkandi J.G."/>
            <person name="Papp V."/>
            <person name="Albert L."/>
            <person name="Andreopoulos W."/>
            <person name="Angelini C."/>
            <person name="Antonin V."/>
            <person name="Barry K.W."/>
            <person name="Bougher N.L."/>
            <person name="Buchanan P."/>
            <person name="Buyck B."/>
            <person name="Bense V."/>
            <person name="Catcheside P."/>
            <person name="Chovatia M."/>
            <person name="Cooper J."/>
            <person name="Damon W."/>
            <person name="Desjardin D."/>
            <person name="Finy P."/>
            <person name="Geml J."/>
            <person name="Haridas S."/>
            <person name="Hughes K."/>
            <person name="Justo A."/>
            <person name="Karasinski D."/>
            <person name="Kautmanova I."/>
            <person name="Kiss B."/>
            <person name="Kocsube S."/>
            <person name="Kotiranta H."/>
            <person name="LaButti K.M."/>
            <person name="Lechner B.E."/>
            <person name="Liimatainen K."/>
            <person name="Lipzen A."/>
            <person name="Lukacs Z."/>
            <person name="Mihaltcheva S."/>
            <person name="Morgado L.N."/>
            <person name="Niskanen T."/>
            <person name="Noordeloos M.E."/>
            <person name="Ohm R.A."/>
            <person name="Ortiz-Santana B."/>
            <person name="Ovrebo C."/>
            <person name="Racz N."/>
            <person name="Riley R."/>
            <person name="Savchenko A."/>
            <person name="Shiryaev A."/>
            <person name="Soop K."/>
            <person name="Spirin V."/>
            <person name="Szebenyi C."/>
            <person name="Tomsovsky M."/>
            <person name="Tulloss R.E."/>
            <person name="Uehling J."/>
            <person name="Grigoriev I.V."/>
            <person name="Vagvolgyi C."/>
            <person name="Papp T."/>
            <person name="Martin F.M."/>
            <person name="Miettinen O."/>
            <person name="Hibbett D.S."/>
            <person name="Nagy L.G."/>
        </authorList>
    </citation>
    <scope>NUCLEOTIDE SEQUENCE [LARGE SCALE GENOMIC DNA]</scope>
    <source>
        <strain evidence="1 2">HHB13444</strain>
    </source>
</reference>
<dbReference type="Proteomes" id="UP000308197">
    <property type="component" value="Unassembled WGS sequence"/>
</dbReference>
<sequence>MLSKTLSIPFAPSWRPRSFPLVPTSVAALHPCHCSLPYPYHAVVRLSILERIPLHASTLCLHTICHLRLHLRIVPPGTSPRSHARPGHVSLYSCHTIGTLEPAVTPSSPRTPFALLSSSPLLSSALLRSSLDLTSVSIHTFEFVPFIASCLRPDPDGVLTST</sequence>
<keyword evidence="2" id="KW-1185">Reference proteome</keyword>
<proteinExistence type="predicted"/>
<name>A0A5C3PL69_9APHY</name>
<evidence type="ECO:0000313" key="1">
    <source>
        <dbReference type="EMBL" id="TFK90505.1"/>
    </source>
</evidence>
<evidence type="ECO:0000313" key="2">
    <source>
        <dbReference type="Proteomes" id="UP000308197"/>
    </source>
</evidence>
<protein>
    <submittedName>
        <fullName evidence="1">Uncharacterized protein</fullName>
    </submittedName>
</protein>
<dbReference type="InParanoid" id="A0A5C3PL69"/>
<organism evidence="1 2">
    <name type="scientific">Polyporus arcularius HHB13444</name>
    <dbReference type="NCBI Taxonomy" id="1314778"/>
    <lineage>
        <taxon>Eukaryota</taxon>
        <taxon>Fungi</taxon>
        <taxon>Dikarya</taxon>
        <taxon>Basidiomycota</taxon>
        <taxon>Agaricomycotina</taxon>
        <taxon>Agaricomycetes</taxon>
        <taxon>Polyporales</taxon>
        <taxon>Polyporaceae</taxon>
        <taxon>Polyporus</taxon>
    </lineage>
</organism>
<dbReference type="AlphaFoldDB" id="A0A5C3PL69"/>
<accession>A0A5C3PL69</accession>